<feature type="domain" description="Mechanosensitive ion channel transmembrane helices 2/3" evidence="10">
    <location>
        <begin position="65"/>
        <end position="105"/>
    </location>
</feature>
<evidence type="ECO:0000313" key="11">
    <source>
        <dbReference type="EMBL" id="KXB08031.1"/>
    </source>
</evidence>
<evidence type="ECO:0008006" key="13">
    <source>
        <dbReference type="Google" id="ProtNLM"/>
    </source>
</evidence>
<dbReference type="SUPFAM" id="SSF50182">
    <property type="entry name" value="Sm-like ribonucleoproteins"/>
    <property type="match status" value="1"/>
</dbReference>
<dbReference type="InterPro" id="IPR006685">
    <property type="entry name" value="MscS_channel_2nd"/>
</dbReference>
<sequence>MILDILSMELFTFAGAKITILNLLLFFIVIIGTFIISKYVIRKILDSILEKSGIKKEARFTLLKVVHYLTMFIGFWVAFNILGVQLTALLAVVGIAGIILGFGLQPIIANFISGLILMGERTVQVGNWIEIDGRYGKVIEAGVRASTIRTMGNLHVIVPNRAFVENAFVNYSHGDKRIRIDVPIGVKYGSDVEKVKNVLLKIAEDNEDVLDNPEPIVYFKEFANSSLNFELKCWVRTPRYRPRVLSELNFEIDRRFAEEGIEIPFPQRDVWMKE</sequence>
<dbReference type="InterPro" id="IPR049142">
    <property type="entry name" value="MS_channel_1st"/>
</dbReference>
<feature type="transmembrane region" description="Helical" evidence="7">
    <location>
        <begin position="20"/>
        <end position="41"/>
    </location>
</feature>
<evidence type="ECO:0000256" key="3">
    <source>
        <dbReference type="ARBA" id="ARBA00022475"/>
    </source>
</evidence>
<evidence type="ECO:0000259" key="8">
    <source>
        <dbReference type="Pfam" id="PF00924"/>
    </source>
</evidence>
<dbReference type="InterPro" id="IPR011066">
    <property type="entry name" value="MscS_channel_C_sf"/>
</dbReference>
<evidence type="ECO:0000256" key="1">
    <source>
        <dbReference type="ARBA" id="ARBA00004651"/>
    </source>
</evidence>
<dbReference type="InterPro" id="IPR011014">
    <property type="entry name" value="MscS_channel_TM-2"/>
</dbReference>
<dbReference type="Gene3D" id="3.30.70.100">
    <property type="match status" value="1"/>
</dbReference>
<keyword evidence="3" id="KW-1003">Cell membrane</keyword>
<protein>
    <recommendedName>
        <fullName evidence="13">Mechanosensitive ion channel protein MscS</fullName>
    </recommendedName>
</protein>
<keyword evidence="12" id="KW-1185">Reference proteome</keyword>
<feature type="domain" description="Mechanosensitive ion channel MscS" evidence="8">
    <location>
        <begin position="107"/>
        <end position="173"/>
    </location>
</feature>
<evidence type="ECO:0000259" key="10">
    <source>
        <dbReference type="Pfam" id="PF21088"/>
    </source>
</evidence>
<dbReference type="SUPFAM" id="SSF82861">
    <property type="entry name" value="Mechanosensitive channel protein MscS (YggB), transmembrane region"/>
    <property type="match status" value="1"/>
</dbReference>
<dbReference type="Gene3D" id="2.30.30.60">
    <property type="match status" value="1"/>
</dbReference>
<dbReference type="AlphaFoldDB" id="A0A133VNQ6"/>
<dbReference type="EMBL" id="LHYK01000016">
    <property type="protein sequence ID" value="KXB08031.1"/>
    <property type="molecule type" value="Genomic_DNA"/>
</dbReference>
<dbReference type="GO" id="GO:0005886">
    <property type="term" value="C:plasma membrane"/>
    <property type="evidence" value="ECO:0007669"/>
    <property type="project" value="UniProtKB-SubCell"/>
</dbReference>
<dbReference type="PANTHER" id="PTHR30347">
    <property type="entry name" value="POTASSIUM CHANNEL RELATED"/>
    <property type="match status" value="1"/>
</dbReference>
<dbReference type="InterPro" id="IPR010920">
    <property type="entry name" value="LSM_dom_sf"/>
</dbReference>
<dbReference type="Gene3D" id="1.10.287.1260">
    <property type="match status" value="1"/>
</dbReference>
<evidence type="ECO:0000256" key="7">
    <source>
        <dbReference type="SAM" id="Phobius"/>
    </source>
</evidence>
<evidence type="ECO:0000256" key="4">
    <source>
        <dbReference type="ARBA" id="ARBA00022692"/>
    </source>
</evidence>
<feature type="transmembrane region" description="Helical" evidence="7">
    <location>
        <begin position="62"/>
        <end position="82"/>
    </location>
</feature>
<evidence type="ECO:0000256" key="6">
    <source>
        <dbReference type="ARBA" id="ARBA00023136"/>
    </source>
</evidence>
<keyword evidence="5 7" id="KW-1133">Transmembrane helix</keyword>
<dbReference type="InterPro" id="IPR023408">
    <property type="entry name" value="MscS_beta-dom_sf"/>
</dbReference>
<dbReference type="Pfam" id="PF21082">
    <property type="entry name" value="MS_channel_3rd"/>
    <property type="match status" value="1"/>
</dbReference>
<dbReference type="Proteomes" id="UP000070256">
    <property type="component" value="Unassembled WGS sequence"/>
</dbReference>
<proteinExistence type="inferred from homology"/>
<keyword evidence="6 7" id="KW-0472">Membrane</keyword>
<dbReference type="SUPFAM" id="SSF82689">
    <property type="entry name" value="Mechanosensitive channel protein MscS (YggB), C-terminal domain"/>
    <property type="match status" value="1"/>
</dbReference>
<dbReference type="Pfam" id="PF00924">
    <property type="entry name" value="MS_channel_2nd"/>
    <property type="match status" value="1"/>
</dbReference>
<evidence type="ECO:0000259" key="9">
    <source>
        <dbReference type="Pfam" id="PF21082"/>
    </source>
</evidence>
<comment type="caution">
    <text evidence="11">The sequence shown here is derived from an EMBL/GenBank/DDBJ whole genome shotgun (WGS) entry which is preliminary data.</text>
</comment>
<evidence type="ECO:0000256" key="5">
    <source>
        <dbReference type="ARBA" id="ARBA00022989"/>
    </source>
</evidence>
<dbReference type="InterPro" id="IPR052702">
    <property type="entry name" value="MscS-like_channel"/>
</dbReference>
<keyword evidence="4 7" id="KW-0812">Transmembrane</keyword>
<dbReference type="GO" id="GO:0055085">
    <property type="term" value="P:transmembrane transport"/>
    <property type="evidence" value="ECO:0007669"/>
    <property type="project" value="InterPro"/>
</dbReference>
<feature type="transmembrane region" description="Helical" evidence="7">
    <location>
        <begin position="88"/>
        <end position="112"/>
    </location>
</feature>
<reference evidence="11 12" key="1">
    <citation type="journal article" date="2016" name="Sci. Rep.">
        <title>Metabolic traits of an uncultured archaeal lineage -MSBL1- from brine pools of the Red Sea.</title>
        <authorList>
            <person name="Mwirichia R."/>
            <person name="Alam I."/>
            <person name="Rashid M."/>
            <person name="Vinu M."/>
            <person name="Ba-Alawi W."/>
            <person name="Anthony Kamau A."/>
            <person name="Kamanda Ngugi D."/>
            <person name="Goker M."/>
            <person name="Klenk H.P."/>
            <person name="Bajic V."/>
            <person name="Stingl U."/>
        </authorList>
    </citation>
    <scope>NUCLEOTIDE SEQUENCE [LARGE SCALE GENOMIC DNA]</scope>
    <source>
        <strain evidence="11">SCGC-AAA385D11</strain>
    </source>
</reference>
<gene>
    <name evidence="11" type="ORF">AKJ58_01140</name>
</gene>
<evidence type="ECO:0000256" key="2">
    <source>
        <dbReference type="ARBA" id="ARBA00008017"/>
    </source>
</evidence>
<evidence type="ECO:0000313" key="12">
    <source>
        <dbReference type="Proteomes" id="UP000070256"/>
    </source>
</evidence>
<accession>A0A133VNQ6</accession>
<comment type="subcellular location">
    <subcellularLocation>
        <location evidence="1">Cell membrane</location>
        <topology evidence="1">Multi-pass membrane protein</topology>
    </subcellularLocation>
</comment>
<dbReference type="PANTHER" id="PTHR30347:SF1">
    <property type="entry name" value="MECHANOSENSITIVE CHANNEL MSCK"/>
    <property type="match status" value="1"/>
</dbReference>
<dbReference type="PATRIC" id="fig|1698286.3.peg.98"/>
<name>A0A133VNQ6_9EURY</name>
<dbReference type="InterPro" id="IPR049278">
    <property type="entry name" value="MS_channel_C"/>
</dbReference>
<feature type="domain" description="Mechanosensitive ion channel MscS C-terminal" evidence="9">
    <location>
        <begin position="180"/>
        <end position="263"/>
    </location>
</feature>
<organism evidence="11 12">
    <name type="scientific">candidate division MSBL1 archaeon SCGC-AAA385D11</name>
    <dbReference type="NCBI Taxonomy" id="1698286"/>
    <lineage>
        <taxon>Archaea</taxon>
        <taxon>Methanobacteriati</taxon>
        <taxon>Methanobacteriota</taxon>
        <taxon>candidate division MSBL1</taxon>
    </lineage>
</organism>
<dbReference type="Pfam" id="PF21088">
    <property type="entry name" value="MS_channel_1st"/>
    <property type="match status" value="1"/>
</dbReference>
<comment type="similarity">
    <text evidence="2">Belongs to the MscS (TC 1.A.23) family.</text>
</comment>